<dbReference type="HAMAP" id="MF_00050">
    <property type="entry name" value="EF_Ts"/>
    <property type="match status" value="1"/>
</dbReference>
<dbReference type="STRING" id="722438.F539_03550"/>
<comment type="function">
    <text evidence="5 6 7">Associates with the EF-Tu.GDP complex and induces the exchange of GDP to GTP. It remains bound to the aminoacyl-tRNA.EF-Tu.GTP complex up to the GTP hydrolysis stage on the ribosome.</text>
</comment>
<dbReference type="RefSeq" id="WP_010874988.1">
    <property type="nucleotide sequence ID" value="NZ_CP010546.1"/>
</dbReference>
<dbReference type="PROSITE" id="PS01126">
    <property type="entry name" value="EF_TS_1"/>
    <property type="match status" value="1"/>
</dbReference>
<dbReference type="InterPro" id="IPR014039">
    <property type="entry name" value="Transl_elong_EFTs/EF1B_dimer"/>
</dbReference>
<evidence type="ECO:0000256" key="3">
    <source>
        <dbReference type="ARBA" id="ARBA00022768"/>
    </source>
</evidence>
<dbReference type="PaxDb" id="722438-MPNE_0736"/>
<sequence length="298" mass="33645">MATKIELIKELRKTTQASMMDCKKALEQNNDDLEKAIKWLRENGIVKSAKKLGKVAADGCIVLHSDHHKAVMVEINSQTDFVARSQELTDFAQLMISEVFKKATPTTTIEEVTQYELQGKEKVAERLALVASKTDEKIVLRRLMVFESKTNHIFSYLHANKRIGVILEVEGKFDEQDGKHLAMHIAANSPQFIDQDNVDQTWLANETSIIKSQAKLEVQDNPKKAAFLDKTIAGRVNKLLIDICLVNQKYLVDESKTVGQFLKEKNSKVIHFVRFEVGEGIVKEAVDFASEVSAQMKK</sequence>
<dbReference type="AlphaFoldDB" id="A0A0H3DLX4"/>
<evidence type="ECO:0000256" key="7">
    <source>
        <dbReference type="RuleBase" id="RU000642"/>
    </source>
</evidence>
<dbReference type="SMR" id="A0A0H3DLX4"/>
<dbReference type="PROSITE" id="PS01127">
    <property type="entry name" value="EF_TS_2"/>
    <property type="match status" value="1"/>
</dbReference>
<evidence type="ECO:0000313" key="10">
    <source>
        <dbReference type="EMBL" id="ADK86760.1"/>
    </source>
</evidence>
<dbReference type="HOGENOM" id="CLU_047155_0_2_14"/>
<dbReference type="CDD" id="cd14275">
    <property type="entry name" value="UBA_EF-Ts"/>
    <property type="match status" value="1"/>
</dbReference>
<evidence type="ECO:0000256" key="5">
    <source>
        <dbReference type="ARBA" id="ARBA00025453"/>
    </source>
</evidence>
<dbReference type="NCBIfam" id="TIGR00116">
    <property type="entry name" value="tsf"/>
    <property type="match status" value="1"/>
</dbReference>
<reference evidence="10 11" key="1">
    <citation type="journal article" date="2010" name="Appl. Environ. Microbiol.">
        <title>Targeted chromosomal knockouts in Mycoplasma pneumoniae.</title>
        <authorList>
            <person name="Krishnakumar R."/>
            <person name="Assad-Garcia N."/>
            <person name="Benders G.A."/>
            <person name="Phan Q."/>
            <person name="Montague M.G."/>
            <person name="Glass J.I."/>
        </authorList>
    </citation>
    <scope>NUCLEOTIDE SEQUENCE [LARGE SCALE GENOMIC DNA]</scope>
    <source>
        <strain evidence="11">ATCC 15531 / DSM 22911 / NBRC 14401 / NCTC 10119 / FH</strain>
    </source>
</reference>
<evidence type="ECO:0000256" key="2">
    <source>
        <dbReference type="ARBA" id="ARBA00016956"/>
    </source>
</evidence>
<evidence type="ECO:0000259" key="9">
    <source>
        <dbReference type="Pfam" id="PF00889"/>
    </source>
</evidence>
<evidence type="ECO:0000256" key="6">
    <source>
        <dbReference type="HAMAP-Rule" id="MF_00050"/>
    </source>
</evidence>
<dbReference type="PANTHER" id="PTHR11741:SF0">
    <property type="entry name" value="ELONGATION FACTOR TS, MITOCHONDRIAL"/>
    <property type="match status" value="1"/>
</dbReference>
<dbReference type="GO" id="GO:0003746">
    <property type="term" value="F:translation elongation factor activity"/>
    <property type="evidence" value="ECO:0007669"/>
    <property type="project" value="UniProtKB-UniRule"/>
</dbReference>
<dbReference type="GO" id="GO:0005737">
    <property type="term" value="C:cytoplasm"/>
    <property type="evidence" value="ECO:0007669"/>
    <property type="project" value="UniProtKB-SubCell"/>
</dbReference>
<dbReference type="SUPFAM" id="SSF46934">
    <property type="entry name" value="UBA-like"/>
    <property type="match status" value="1"/>
</dbReference>
<evidence type="ECO:0000256" key="4">
    <source>
        <dbReference type="ARBA" id="ARBA00022917"/>
    </source>
</evidence>
<gene>
    <name evidence="6 10" type="primary">tsf</name>
    <name evidence="10" type="ordered locus">MPNE_0736</name>
</gene>
<dbReference type="SUPFAM" id="SSF54713">
    <property type="entry name" value="Elongation factor Ts (EF-Ts), dimerisation domain"/>
    <property type="match status" value="2"/>
</dbReference>
<dbReference type="PANTHER" id="PTHR11741">
    <property type="entry name" value="ELONGATION FACTOR TS"/>
    <property type="match status" value="1"/>
</dbReference>
<dbReference type="Gene3D" id="1.10.8.10">
    <property type="entry name" value="DNA helicase RuvA subunit, C-terminal domain"/>
    <property type="match status" value="1"/>
</dbReference>
<dbReference type="Pfam" id="PF00889">
    <property type="entry name" value="EF_TS"/>
    <property type="match status" value="1"/>
</dbReference>
<dbReference type="Gene3D" id="1.10.286.20">
    <property type="match status" value="1"/>
</dbReference>
<comment type="similarity">
    <text evidence="1 6 7">Belongs to the EF-Ts family.</text>
</comment>
<keyword evidence="4 6" id="KW-0648">Protein biosynthesis</keyword>
<dbReference type="KEGG" id="mpj:MPNE_0736"/>
<dbReference type="FunFam" id="1.10.8.10:FF:000001">
    <property type="entry name" value="Elongation factor Ts"/>
    <property type="match status" value="1"/>
</dbReference>
<dbReference type="Pfam" id="PF25025">
    <property type="entry name" value="EF-Ts_N"/>
    <property type="match status" value="1"/>
</dbReference>
<accession>A0A0H3DLX4</accession>
<dbReference type="InterPro" id="IPR018101">
    <property type="entry name" value="Transl_elong_Ts_CS"/>
</dbReference>
<keyword evidence="3 6" id="KW-0251">Elongation factor</keyword>
<feature type="region of interest" description="Involved in Mg(2+) ion dislocation from EF-Tu" evidence="6">
    <location>
        <begin position="79"/>
        <end position="82"/>
    </location>
</feature>
<dbReference type="InterPro" id="IPR001816">
    <property type="entry name" value="Transl_elong_EFTs/EF1B"/>
</dbReference>
<dbReference type="InterPro" id="IPR036402">
    <property type="entry name" value="EF-Ts_dimer_sf"/>
</dbReference>
<organism evidence="10 11">
    <name type="scientific">Mycoplasmoides pneumoniae (strain ATCC 15531 / DSM 23978 / CIP 103766 / NBRC 14401 / NCTC 10119 / FH)</name>
    <name type="common">Mycoplasma pneumoniae</name>
    <dbReference type="NCBI Taxonomy" id="722438"/>
    <lineage>
        <taxon>Bacteria</taxon>
        <taxon>Bacillati</taxon>
        <taxon>Mycoplasmatota</taxon>
        <taxon>Mycoplasmoidales</taxon>
        <taxon>Mycoplasmoidaceae</taxon>
        <taxon>Mycoplasmoides</taxon>
    </lineage>
</organism>
<keyword evidence="6" id="KW-0963">Cytoplasm</keyword>
<evidence type="ECO:0000256" key="1">
    <source>
        <dbReference type="ARBA" id="ARBA00005532"/>
    </source>
</evidence>
<proteinExistence type="inferred from homology"/>
<dbReference type="Proteomes" id="UP000007756">
    <property type="component" value="Chromosome"/>
</dbReference>
<evidence type="ECO:0000256" key="8">
    <source>
        <dbReference type="RuleBase" id="RU000643"/>
    </source>
</evidence>
<comment type="subcellular location">
    <subcellularLocation>
        <location evidence="6 8">Cytoplasm</location>
    </subcellularLocation>
</comment>
<evidence type="ECO:0000313" key="11">
    <source>
        <dbReference type="Proteomes" id="UP000007756"/>
    </source>
</evidence>
<feature type="domain" description="Translation elongation factor EFTs/EF1B dimerisation" evidence="9">
    <location>
        <begin position="70"/>
        <end position="279"/>
    </location>
</feature>
<dbReference type="EMBL" id="CP002077">
    <property type="protein sequence ID" value="ADK86760.1"/>
    <property type="molecule type" value="Genomic_DNA"/>
</dbReference>
<dbReference type="eggNOG" id="COG0264">
    <property type="taxonomic scope" value="Bacteria"/>
</dbReference>
<dbReference type="GeneID" id="66608683"/>
<dbReference type="InterPro" id="IPR009060">
    <property type="entry name" value="UBA-like_sf"/>
</dbReference>
<dbReference type="PATRIC" id="fig|722438.3.peg.714"/>
<dbReference type="Gene3D" id="3.30.479.20">
    <property type="entry name" value="Elongation factor Ts, dimerisation domain"/>
    <property type="match status" value="2"/>
</dbReference>
<name>A0A0H3DLX4_MYCPB</name>
<protein>
    <recommendedName>
        <fullName evidence="2 6">Elongation factor Ts</fullName>
        <shortName evidence="6">EF-Ts</shortName>
    </recommendedName>
</protein>